<dbReference type="EMBL" id="SZNK01000001">
    <property type="protein sequence ID" value="TKI54540.1"/>
    <property type="molecule type" value="Genomic_DNA"/>
</dbReference>
<name>A0A4U2Y295_9BACL</name>
<gene>
    <name evidence="2" type="ORF">E8L90_03265</name>
</gene>
<accession>A0A4U2Y295</accession>
<comment type="caution">
    <text evidence="2">The sequence shown here is derived from an EMBL/GenBank/DDBJ whole genome shotgun (WGS) entry which is preliminary data.</text>
</comment>
<reference evidence="2 3" key="1">
    <citation type="submission" date="2019-04" db="EMBL/GenBank/DDBJ databases">
        <title>Whole genome sequencing of Brevibacillus sp. TGS2-1.</title>
        <authorList>
            <person name="Choi A."/>
        </authorList>
    </citation>
    <scope>NUCLEOTIDE SEQUENCE [LARGE SCALE GENOMIC DNA]</scope>
    <source>
        <strain evidence="2 3">TGS2-1</strain>
    </source>
</reference>
<proteinExistence type="predicted"/>
<dbReference type="RefSeq" id="WP_137027977.1">
    <property type="nucleotide sequence ID" value="NZ_SZNK01000001.1"/>
</dbReference>
<protein>
    <submittedName>
        <fullName evidence="2">Uncharacterized protein</fullName>
    </submittedName>
</protein>
<keyword evidence="1" id="KW-1133">Transmembrane helix</keyword>
<keyword evidence="1" id="KW-0472">Membrane</keyword>
<dbReference type="Proteomes" id="UP000307841">
    <property type="component" value="Unassembled WGS sequence"/>
</dbReference>
<organism evidence="2 3">
    <name type="scientific">Brevibacillus antibioticus</name>
    <dbReference type="NCBI Taxonomy" id="2570228"/>
    <lineage>
        <taxon>Bacteria</taxon>
        <taxon>Bacillati</taxon>
        <taxon>Bacillota</taxon>
        <taxon>Bacilli</taxon>
        <taxon>Bacillales</taxon>
        <taxon>Paenibacillaceae</taxon>
        <taxon>Brevibacillus</taxon>
    </lineage>
</organism>
<evidence type="ECO:0000256" key="1">
    <source>
        <dbReference type="SAM" id="Phobius"/>
    </source>
</evidence>
<dbReference type="AlphaFoldDB" id="A0A4U2Y295"/>
<evidence type="ECO:0000313" key="2">
    <source>
        <dbReference type="EMBL" id="TKI54540.1"/>
    </source>
</evidence>
<sequence>MITLNMMVEGFSPVIQFLAVLFLWVVLPGAFVYKLLDRMKYSYQIGAFIGLTALIKVGPWS</sequence>
<keyword evidence="1" id="KW-0812">Transmembrane</keyword>
<keyword evidence="3" id="KW-1185">Reference proteome</keyword>
<evidence type="ECO:0000313" key="3">
    <source>
        <dbReference type="Proteomes" id="UP000307841"/>
    </source>
</evidence>
<feature type="transmembrane region" description="Helical" evidence="1">
    <location>
        <begin position="14"/>
        <end position="36"/>
    </location>
</feature>